<feature type="region of interest" description="Disordered" evidence="14">
    <location>
        <begin position="890"/>
        <end position="911"/>
    </location>
</feature>
<dbReference type="FunFam" id="3.30.200.20:FF:000043">
    <property type="entry name" value="Wall-associated receptor kinase 2"/>
    <property type="match status" value="1"/>
</dbReference>
<dbReference type="Gene3D" id="2.10.25.10">
    <property type="entry name" value="Laminin"/>
    <property type="match status" value="1"/>
</dbReference>
<evidence type="ECO:0000256" key="6">
    <source>
        <dbReference type="ARBA" id="ARBA00022741"/>
    </source>
</evidence>
<evidence type="ECO:0000256" key="10">
    <source>
        <dbReference type="ARBA" id="ARBA00023136"/>
    </source>
</evidence>
<evidence type="ECO:0000256" key="15">
    <source>
        <dbReference type="SAM" id="Phobius"/>
    </source>
</evidence>
<dbReference type="AlphaFoldDB" id="A0A9R0VT76"/>
<comment type="subcellular location">
    <subcellularLocation>
        <location evidence="1">Membrane</location>
        <topology evidence="1">Single-pass type I membrane protein</topology>
    </subcellularLocation>
</comment>
<dbReference type="PANTHER" id="PTHR27005:SF189">
    <property type="entry name" value="PROTEIN KINASE DOMAIN-CONTAINING PROTEIN"/>
    <property type="match status" value="1"/>
</dbReference>
<dbReference type="GO" id="GO:0007166">
    <property type="term" value="P:cell surface receptor signaling pathway"/>
    <property type="evidence" value="ECO:0007669"/>
    <property type="project" value="InterPro"/>
</dbReference>
<evidence type="ECO:0000313" key="19">
    <source>
        <dbReference type="Proteomes" id="UP000324705"/>
    </source>
</evidence>
<keyword evidence="12" id="KW-0325">Glycoprotein</keyword>
<proteinExistence type="predicted"/>
<dbReference type="EMBL" id="LT934115">
    <property type="protein sequence ID" value="VAH70090.1"/>
    <property type="molecule type" value="Genomic_DNA"/>
</dbReference>
<dbReference type="InterPro" id="IPR000742">
    <property type="entry name" value="EGF"/>
</dbReference>
<dbReference type="PROSITE" id="PS01187">
    <property type="entry name" value="EGF_CA"/>
    <property type="match status" value="1"/>
</dbReference>
<evidence type="ECO:0000256" key="13">
    <source>
        <dbReference type="PROSITE-ProRule" id="PRU10141"/>
    </source>
</evidence>
<evidence type="ECO:0000313" key="18">
    <source>
        <dbReference type="EMBL" id="VAH70090.1"/>
    </source>
</evidence>
<dbReference type="SUPFAM" id="SSF56112">
    <property type="entry name" value="Protein kinase-like (PK-like)"/>
    <property type="match status" value="1"/>
</dbReference>
<feature type="transmembrane region" description="Helical" evidence="15">
    <location>
        <begin position="508"/>
        <end position="534"/>
    </location>
</feature>
<evidence type="ECO:0000256" key="5">
    <source>
        <dbReference type="ARBA" id="ARBA00022729"/>
    </source>
</evidence>
<dbReference type="PROSITE" id="PS00108">
    <property type="entry name" value="PROTEIN_KINASE_ST"/>
    <property type="match status" value="1"/>
</dbReference>
<dbReference type="PROSITE" id="PS00107">
    <property type="entry name" value="PROTEIN_KINASE_ATP"/>
    <property type="match status" value="1"/>
</dbReference>
<keyword evidence="8 13" id="KW-0067">ATP-binding</keyword>
<organism evidence="18 19">
    <name type="scientific">Triticum turgidum subsp. durum</name>
    <name type="common">Durum wheat</name>
    <name type="synonym">Triticum durum</name>
    <dbReference type="NCBI Taxonomy" id="4567"/>
    <lineage>
        <taxon>Eukaryota</taxon>
        <taxon>Viridiplantae</taxon>
        <taxon>Streptophyta</taxon>
        <taxon>Embryophyta</taxon>
        <taxon>Tracheophyta</taxon>
        <taxon>Spermatophyta</taxon>
        <taxon>Magnoliopsida</taxon>
        <taxon>Liliopsida</taxon>
        <taxon>Poales</taxon>
        <taxon>Poaceae</taxon>
        <taxon>BOP clade</taxon>
        <taxon>Pooideae</taxon>
        <taxon>Triticodae</taxon>
        <taxon>Triticeae</taxon>
        <taxon>Triticinae</taxon>
        <taxon>Triticum</taxon>
    </lineage>
</organism>
<dbReference type="Gene3D" id="3.30.200.20">
    <property type="entry name" value="Phosphorylase Kinase, domain 1"/>
    <property type="match status" value="1"/>
</dbReference>
<keyword evidence="6 13" id="KW-0547">Nucleotide-binding</keyword>
<sequence>MAVLLQMMYASLFLLASVALASHDPEGSWAHPGATLEGCPTSCGNLSVDYPFGIGSRCSRGPDFNLTCDDTTKPPTLFLSDGISEVLDDLAVSYQDDGNLDKIFSTSFRHTILMKPGVHVYDWSFKPPGRSFEYIGQTALNITGCDLDVYWVSDNAGTTTRACRTVCPDQASTETVARHRCNGTGCCSFNVGGLDNGAFHLKFVQGHTKINNGAGSKSNRTAPLWDRISITDDGGVMISWSIVDQPNCVAAMRDRTAYACVSKNSDCYDTGEGYACICNDGYAGNPFIPDGCSNDKGYNPIPSRADCTRRCGNITVEFPFGIEEGCFAREEFHLNCTNTTSSAVLLLEDFEVTGMNIEKGTFEYNGHTRGQVEQISGGRILFVGYELFSSLQWVAANLSCLEAQLNISGYACVSINSRCVGVNATTDYSFFEAPKEDTYVGYRCKCTDGFKGNPYIQNGCRDINECLQPNICKGNCHNIEGSFYCTECPRNTEYDLDKMQCTTIKQHILLSGIIIGLCAGFGILALSFSATFLIRRWNTNVQRQLRKNYFQRNHGLLLESLISSDESANDKAKIFSLQELEKATNNFDRARIIGSGGHGTVYKGILSDQRVVAIKRPKVIEQAEITQFINEVAILSQINHRNIVKLFGCCLETDVPLLVYEYISCGSLSQVLYADSSNGFSLSWDGYLRIAMETAGALSYLHSAASVSIFHRDVKSSNILIDEDYTAKVSDFGASRLVPIDQTHIVTNVQGTFGYLDPEYFHTRQFNGKSDVYSFGVVLVELLLRMKPIFTSESGTIQNLSSYFLKEFSEGGITGIVNSQVLEEASEEEINNVASLAVACLRLRGEERPTMKQVEVKLQILRSKRVKLCQVDARNGEQTQSMLLTRRARVARRSSTMPLGDRDNVASTDNQ</sequence>
<protein>
    <recommendedName>
        <fullName evidence="17">Protein kinase domain-containing protein</fullName>
    </recommendedName>
</protein>
<dbReference type="GO" id="GO:0004674">
    <property type="term" value="F:protein serine/threonine kinase activity"/>
    <property type="evidence" value="ECO:0007669"/>
    <property type="project" value="UniProtKB-KW"/>
</dbReference>
<dbReference type="PANTHER" id="PTHR27005">
    <property type="entry name" value="WALL-ASSOCIATED RECEPTOR KINASE-LIKE 21"/>
    <property type="match status" value="1"/>
</dbReference>
<evidence type="ECO:0000256" key="9">
    <source>
        <dbReference type="ARBA" id="ARBA00022989"/>
    </source>
</evidence>
<dbReference type="CDD" id="cd00054">
    <property type="entry name" value="EGF_CA"/>
    <property type="match status" value="1"/>
</dbReference>
<dbReference type="OMA" id="MQCIIIG"/>
<dbReference type="Pfam" id="PF13947">
    <property type="entry name" value="GUB_WAK_bind"/>
    <property type="match status" value="2"/>
</dbReference>
<accession>A0A9R0VT76</accession>
<evidence type="ECO:0000256" key="16">
    <source>
        <dbReference type="SAM" id="SignalP"/>
    </source>
</evidence>
<dbReference type="InterPro" id="IPR017441">
    <property type="entry name" value="Protein_kinase_ATP_BS"/>
</dbReference>
<evidence type="ECO:0000256" key="4">
    <source>
        <dbReference type="ARBA" id="ARBA00022692"/>
    </source>
</evidence>
<dbReference type="PROSITE" id="PS50011">
    <property type="entry name" value="PROTEIN_KINASE_DOM"/>
    <property type="match status" value="1"/>
</dbReference>
<dbReference type="InterPro" id="IPR001881">
    <property type="entry name" value="EGF-like_Ca-bd_dom"/>
</dbReference>
<keyword evidence="5 16" id="KW-0732">Signal</keyword>
<keyword evidence="7" id="KW-0418">Kinase</keyword>
<evidence type="ECO:0000256" key="1">
    <source>
        <dbReference type="ARBA" id="ARBA00004479"/>
    </source>
</evidence>
<evidence type="ECO:0000256" key="14">
    <source>
        <dbReference type="SAM" id="MobiDB-lite"/>
    </source>
</evidence>
<evidence type="ECO:0000256" key="2">
    <source>
        <dbReference type="ARBA" id="ARBA00022527"/>
    </source>
</evidence>
<feature type="signal peptide" evidence="16">
    <location>
        <begin position="1"/>
        <end position="21"/>
    </location>
</feature>
<keyword evidence="4 15" id="KW-0812">Transmembrane</keyword>
<dbReference type="GO" id="GO:0005509">
    <property type="term" value="F:calcium ion binding"/>
    <property type="evidence" value="ECO:0007669"/>
    <property type="project" value="InterPro"/>
</dbReference>
<keyword evidence="10 15" id="KW-0472">Membrane</keyword>
<evidence type="ECO:0000256" key="11">
    <source>
        <dbReference type="ARBA" id="ARBA00023157"/>
    </source>
</evidence>
<dbReference type="SMART" id="SM00179">
    <property type="entry name" value="EGF_CA"/>
    <property type="match status" value="1"/>
</dbReference>
<dbReference type="InterPro" id="IPR000719">
    <property type="entry name" value="Prot_kinase_dom"/>
</dbReference>
<dbReference type="InterPro" id="IPR025287">
    <property type="entry name" value="WAK_GUB"/>
</dbReference>
<dbReference type="SMART" id="SM00181">
    <property type="entry name" value="EGF"/>
    <property type="match status" value="3"/>
</dbReference>
<dbReference type="GO" id="GO:0005524">
    <property type="term" value="F:ATP binding"/>
    <property type="evidence" value="ECO:0007669"/>
    <property type="project" value="UniProtKB-UniRule"/>
</dbReference>
<dbReference type="Gramene" id="TRITD3Av1G281430.1">
    <property type="protein sequence ID" value="TRITD3Av1G281430.1"/>
    <property type="gene ID" value="TRITD3Av1G281430"/>
</dbReference>
<dbReference type="Proteomes" id="UP000324705">
    <property type="component" value="Chromosome 3A"/>
</dbReference>
<dbReference type="SMART" id="SM00220">
    <property type="entry name" value="S_TKc"/>
    <property type="match status" value="1"/>
</dbReference>
<evidence type="ECO:0000256" key="8">
    <source>
        <dbReference type="ARBA" id="ARBA00022840"/>
    </source>
</evidence>
<feature type="domain" description="Protein kinase" evidence="17">
    <location>
        <begin position="587"/>
        <end position="861"/>
    </location>
</feature>
<dbReference type="InterPro" id="IPR008271">
    <property type="entry name" value="Ser/Thr_kinase_AS"/>
</dbReference>
<keyword evidence="11" id="KW-1015">Disulfide bond</keyword>
<evidence type="ECO:0000256" key="12">
    <source>
        <dbReference type="ARBA" id="ARBA00023180"/>
    </source>
</evidence>
<keyword evidence="9 15" id="KW-1133">Transmembrane helix</keyword>
<keyword evidence="2" id="KW-0723">Serine/threonine-protein kinase</keyword>
<dbReference type="Gene3D" id="1.10.510.10">
    <property type="entry name" value="Transferase(Phosphotransferase) domain 1"/>
    <property type="match status" value="1"/>
</dbReference>
<evidence type="ECO:0000256" key="7">
    <source>
        <dbReference type="ARBA" id="ARBA00022777"/>
    </source>
</evidence>
<dbReference type="InterPro" id="IPR011009">
    <property type="entry name" value="Kinase-like_dom_sf"/>
</dbReference>
<dbReference type="GO" id="GO:0005886">
    <property type="term" value="C:plasma membrane"/>
    <property type="evidence" value="ECO:0007669"/>
    <property type="project" value="TreeGrafter"/>
</dbReference>
<reference evidence="18 19" key="1">
    <citation type="submission" date="2017-09" db="EMBL/GenBank/DDBJ databases">
        <authorList>
            <consortium name="International Durum Wheat Genome Sequencing Consortium (IDWGSC)"/>
            <person name="Milanesi L."/>
        </authorList>
    </citation>
    <scope>NUCLEOTIDE SEQUENCE [LARGE SCALE GENOMIC DNA]</scope>
    <source>
        <strain evidence="19">cv. Svevo</strain>
    </source>
</reference>
<name>A0A9R0VT76_TRITD</name>
<dbReference type="InterPro" id="IPR045274">
    <property type="entry name" value="WAK-like"/>
</dbReference>
<keyword evidence="19" id="KW-1185">Reference proteome</keyword>
<dbReference type="FunFam" id="1.10.510.10:FF:000084">
    <property type="entry name" value="Wall-associated receptor kinase 2"/>
    <property type="match status" value="1"/>
</dbReference>
<evidence type="ECO:0000259" key="17">
    <source>
        <dbReference type="PROSITE" id="PS50011"/>
    </source>
</evidence>
<gene>
    <name evidence="18" type="ORF">TRITD_3Av1G281430</name>
</gene>
<feature type="binding site" evidence="13">
    <location>
        <position position="615"/>
    </location>
    <ligand>
        <name>ATP</name>
        <dbReference type="ChEBI" id="CHEBI:30616"/>
    </ligand>
</feature>
<evidence type="ECO:0000256" key="3">
    <source>
        <dbReference type="ARBA" id="ARBA00022679"/>
    </source>
</evidence>
<dbReference type="GO" id="GO:0030247">
    <property type="term" value="F:polysaccharide binding"/>
    <property type="evidence" value="ECO:0007669"/>
    <property type="project" value="InterPro"/>
</dbReference>
<dbReference type="Pfam" id="PF00069">
    <property type="entry name" value="Pkinase"/>
    <property type="match status" value="1"/>
</dbReference>
<feature type="chain" id="PRO_5040114016" description="Protein kinase domain-containing protein" evidence="16">
    <location>
        <begin position="22"/>
        <end position="911"/>
    </location>
</feature>
<keyword evidence="3" id="KW-0808">Transferase</keyword>
<dbReference type="InterPro" id="IPR018097">
    <property type="entry name" value="EGF_Ca-bd_CS"/>
</dbReference>